<proteinExistence type="predicted"/>
<organism evidence="1">
    <name type="scientific">uncultured Rubrobacteraceae bacterium</name>
    <dbReference type="NCBI Taxonomy" id="349277"/>
    <lineage>
        <taxon>Bacteria</taxon>
        <taxon>Bacillati</taxon>
        <taxon>Actinomycetota</taxon>
        <taxon>Rubrobacteria</taxon>
        <taxon>Rubrobacterales</taxon>
        <taxon>Rubrobacteraceae</taxon>
        <taxon>environmental samples</taxon>
    </lineage>
</organism>
<feature type="non-terminal residue" evidence="1">
    <location>
        <position position="48"/>
    </location>
</feature>
<dbReference type="AlphaFoldDB" id="A0A6J4QIJ1"/>
<protein>
    <submittedName>
        <fullName evidence="1">Uncharacterized protein</fullName>
    </submittedName>
</protein>
<evidence type="ECO:0000313" key="1">
    <source>
        <dbReference type="EMBL" id="CAA9446072.1"/>
    </source>
</evidence>
<name>A0A6J4QIJ1_9ACTN</name>
<dbReference type="EMBL" id="CADCVC010000151">
    <property type="protein sequence ID" value="CAA9446072.1"/>
    <property type="molecule type" value="Genomic_DNA"/>
</dbReference>
<accession>A0A6J4QIJ1</accession>
<sequence length="48" mass="5421">RPEGRCACLDDLVEPLGHGAIRFLHLGDLRKQVAFPFRLLLVRALQPL</sequence>
<reference evidence="1" key="1">
    <citation type="submission" date="2020-02" db="EMBL/GenBank/DDBJ databases">
        <authorList>
            <person name="Meier V. D."/>
        </authorList>
    </citation>
    <scope>NUCLEOTIDE SEQUENCE</scope>
    <source>
        <strain evidence="1">AVDCRST_MAG80</strain>
    </source>
</reference>
<feature type="non-terminal residue" evidence="1">
    <location>
        <position position="1"/>
    </location>
</feature>
<gene>
    <name evidence="1" type="ORF">AVDCRST_MAG80-1784</name>
</gene>